<evidence type="ECO:0000256" key="1">
    <source>
        <dbReference type="ARBA" id="ARBA00009156"/>
    </source>
</evidence>
<dbReference type="Pfam" id="PF00370">
    <property type="entry name" value="FGGY_N"/>
    <property type="match status" value="1"/>
</dbReference>
<dbReference type="STRING" id="665467.SAMN02982931_00553"/>
<dbReference type="GO" id="GO:0005975">
    <property type="term" value="P:carbohydrate metabolic process"/>
    <property type="evidence" value="ECO:0007669"/>
    <property type="project" value="InterPro"/>
</dbReference>
<evidence type="ECO:0000313" key="8">
    <source>
        <dbReference type="Proteomes" id="UP000199071"/>
    </source>
</evidence>
<dbReference type="Gene3D" id="3.30.420.40">
    <property type="match status" value="2"/>
</dbReference>
<dbReference type="GO" id="GO:0016301">
    <property type="term" value="F:kinase activity"/>
    <property type="evidence" value="ECO:0007669"/>
    <property type="project" value="UniProtKB-KW"/>
</dbReference>
<dbReference type="InterPro" id="IPR050406">
    <property type="entry name" value="FGGY_Carb_Kinase"/>
</dbReference>
<dbReference type="AlphaFoldDB" id="A0A1G6AFJ9"/>
<dbReference type="PROSITE" id="PS00445">
    <property type="entry name" value="FGGY_KINASES_2"/>
    <property type="match status" value="1"/>
</dbReference>
<accession>A0A1G6AFJ9</accession>
<organism evidence="7 8">
    <name type="scientific">Bauldia litoralis</name>
    <dbReference type="NCBI Taxonomy" id="665467"/>
    <lineage>
        <taxon>Bacteria</taxon>
        <taxon>Pseudomonadati</taxon>
        <taxon>Pseudomonadota</taxon>
        <taxon>Alphaproteobacteria</taxon>
        <taxon>Hyphomicrobiales</taxon>
        <taxon>Kaistiaceae</taxon>
        <taxon>Bauldia</taxon>
    </lineage>
</organism>
<dbReference type="Proteomes" id="UP000199071">
    <property type="component" value="Unassembled WGS sequence"/>
</dbReference>
<feature type="domain" description="Carbohydrate kinase FGGY N-terminal" evidence="5">
    <location>
        <begin position="4"/>
        <end position="246"/>
    </location>
</feature>
<evidence type="ECO:0000259" key="5">
    <source>
        <dbReference type="Pfam" id="PF00370"/>
    </source>
</evidence>
<gene>
    <name evidence="7" type="ORF">SAMN02982931_00553</name>
</gene>
<dbReference type="OrthoDB" id="9805576at2"/>
<evidence type="ECO:0000256" key="4">
    <source>
        <dbReference type="RuleBase" id="RU003733"/>
    </source>
</evidence>
<reference evidence="7 8" key="1">
    <citation type="submission" date="2016-10" db="EMBL/GenBank/DDBJ databases">
        <authorList>
            <person name="de Groot N.N."/>
        </authorList>
    </citation>
    <scope>NUCLEOTIDE SEQUENCE [LARGE SCALE GENOMIC DNA]</scope>
    <source>
        <strain evidence="7 8">ATCC 35022</strain>
    </source>
</reference>
<dbReference type="CDD" id="cd07804">
    <property type="entry name" value="ASKHA_NBD_FGGY_RrXK-like"/>
    <property type="match status" value="1"/>
</dbReference>
<protein>
    <submittedName>
        <fullName evidence="7">Xylulokinase</fullName>
    </submittedName>
</protein>
<evidence type="ECO:0000256" key="3">
    <source>
        <dbReference type="ARBA" id="ARBA00022777"/>
    </source>
</evidence>
<dbReference type="GO" id="GO:0016773">
    <property type="term" value="F:phosphotransferase activity, alcohol group as acceptor"/>
    <property type="evidence" value="ECO:0007669"/>
    <property type="project" value="InterPro"/>
</dbReference>
<feature type="domain" description="Carbohydrate kinase FGGY C-terminal" evidence="6">
    <location>
        <begin position="283"/>
        <end position="446"/>
    </location>
</feature>
<dbReference type="PANTHER" id="PTHR43095:SF5">
    <property type="entry name" value="XYLULOSE KINASE"/>
    <property type="match status" value="1"/>
</dbReference>
<dbReference type="PANTHER" id="PTHR43095">
    <property type="entry name" value="SUGAR KINASE"/>
    <property type="match status" value="1"/>
</dbReference>
<dbReference type="Pfam" id="PF02782">
    <property type="entry name" value="FGGY_C"/>
    <property type="match status" value="1"/>
</dbReference>
<comment type="similarity">
    <text evidence="1 4">Belongs to the FGGY kinase family.</text>
</comment>
<name>A0A1G6AFJ9_9HYPH</name>
<dbReference type="PIRSF" id="PIRSF000538">
    <property type="entry name" value="GlpK"/>
    <property type="match status" value="1"/>
</dbReference>
<dbReference type="InterPro" id="IPR018484">
    <property type="entry name" value="FGGY_N"/>
</dbReference>
<proteinExistence type="inferred from homology"/>
<dbReference type="InterPro" id="IPR018483">
    <property type="entry name" value="Carb_kinase_FGGY_CS"/>
</dbReference>
<evidence type="ECO:0000313" key="7">
    <source>
        <dbReference type="EMBL" id="SDB07198.1"/>
    </source>
</evidence>
<dbReference type="InterPro" id="IPR043129">
    <property type="entry name" value="ATPase_NBD"/>
</dbReference>
<dbReference type="RefSeq" id="WP_090874654.1">
    <property type="nucleotide sequence ID" value="NZ_FMXQ01000001.1"/>
</dbReference>
<dbReference type="InterPro" id="IPR018485">
    <property type="entry name" value="FGGY_C"/>
</dbReference>
<keyword evidence="8" id="KW-1185">Reference proteome</keyword>
<evidence type="ECO:0000259" key="6">
    <source>
        <dbReference type="Pfam" id="PF02782"/>
    </source>
</evidence>
<dbReference type="EMBL" id="FMXQ01000001">
    <property type="protein sequence ID" value="SDB07198.1"/>
    <property type="molecule type" value="Genomic_DNA"/>
</dbReference>
<dbReference type="InterPro" id="IPR000577">
    <property type="entry name" value="Carb_kinase_FGGY"/>
</dbReference>
<dbReference type="SUPFAM" id="SSF53067">
    <property type="entry name" value="Actin-like ATPase domain"/>
    <property type="match status" value="2"/>
</dbReference>
<evidence type="ECO:0000256" key="2">
    <source>
        <dbReference type="ARBA" id="ARBA00022679"/>
    </source>
</evidence>
<keyword evidence="3 4" id="KW-0418">Kinase</keyword>
<keyword evidence="2 4" id="KW-0808">Transferase</keyword>
<sequence>MPVFLGLDIGSTSTIGILIDDRGGTLATAQRPSTLHSDKANWAEEDAGQWWDNVGAVSRELLTEAGIAPTEVSGIGVTGMLPAVILVDDDGNAIRRSIQQNDARATGELDRFAAGMPEDDFLELTGTGYSQQLVGPKLMWLRDHEPENFGRARVVVGASDFITFRLTGTLQVEHNWALESGFVDLATGAYDPRLLALSETDAALLPPIRQSQDIVGRLQPDAASHLGLPEGVPVVAGCADHVASAFVCGASNNGDLVIKFGGAADILLSSDTPVRDRRLFMDYHIVPGLYFPNGCMAAGGNLLNWIIENFAGVEAAKAREAGISPHQWLDKAAVDSRSELLFLPYILGEKTPLMDPHARGTLVGLGLHHTVADIWRAALEGIVFGMRHHVDTFVERGLAVTNVKAADGGAASDLWLQIAADVLERPVRRIDKHPGSCLGAAFVAGMGTGSLTDWSAIEDYVALGRVFTPRPEESARYAKVYANWRETYERLKTLYPKLETA</sequence>